<evidence type="ECO:0000313" key="2">
    <source>
        <dbReference type="Proteomes" id="UP000295124"/>
    </source>
</evidence>
<dbReference type="AlphaFoldDB" id="A0A4R4ZQ37"/>
<gene>
    <name evidence="1" type="ORF">E1263_16775</name>
</gene>
<reference evidence="1 2" key="1">
    <citation type="submission" date="2019-03" db="EMBL/GenBank/DDBJ databases">
        <title>Draft genome sequences of novel Actinobacteria.</title>
        <authorList>
            <person name="Sahin N."/>
            <person name="Ay H."/>
            <person name="Saygin H."/>
        </authorList>
    </citation>
    <scope>NUCLEOTIDE SEQUENCE [LARGE SCALE GENOMIC DNA]</scope>
    <source>
        <strain evidence="1 2">JCM 13523</strain>
    </source>
</reference>
<dbReference type="OrthoDB" id="4290050at2"/>
<comment type="caution">
    <text evidence="1">The sequence shown here is derived from an EMBL/GenBank/DDBJ whole genome shotgun (WGS) entry which is preliminary data.</text>
</comment>
<name>A0A4R4ZQ37_9ACTN</name>
<evidence type="ECO:0000313" key="1">
    <source>
        <dbReference type="EMBL" id="TDD59052.1"/>
    </source>
</evidence>
<sequence>MGFWGMFMVAESAVHPRDVIPELPAEVEVEQTRLTSAAGDWSRWRIWTNVGRLSAELGHQVEVIPRSSVILAEFYDSDGARVDFVDWPSTHWTTYLNLDRTLGYIITPYAPFDAEGNELDEAAVEAQDAVYQRERDAEYARLHVPAATTAPAALAWAEHAGLTPQSTVAELIALLDSNELFAEDAFYDLLKALGLEPAAAT</sequence>
<proteinExistence type="predicted"/>
<dbReference type="Proteomes" id="UP000295124">
    <property type="component" value="Unassembled WGS sequence"/>
</dbReference>
<protein>
    <submittedName>
        <fullName evidence="1">Uncharacterized protein</fullName>
    </submittedName>
</protein>
<dbReference type="EMBL" id="SMKX01000041">
    <property type="protein sequence ID" value="TDD59052.1"/>
    <property type="molecule type" value="Genomic_DNA"/>
</dbReference>
<accession>A0A4R4ZQ37</accession>
<dbReference type="RefSeq" id="WP_132168316.1">
    <property type="nucleotide sequence ID" value="NZ_SMKX01000041.1"/>
</dbReference>
<organism evidence="1 2">
    <name type="scientific">Kribbella antibiotica</name>
    <dbReference type="NCBI Taxonomy" id="190195"/>
    <lineage>
        <taxon>Bacteria</taxon>
        <taxon>Bacillati</taxon>
        <taxon>Actinomycetota</taxon>
        <taxon>Actinomycetes</taxon>
        <taxon>Propionibacteriales</taxon>
        <taxon>Kribbellaceae</taxon>
        <taxon>Kribbella</taxon>
    </lineage>
</organism>
<keyword evidence="2" id="KW-1185">Reference proteome</keyword>